<geneLocation type="chloroplast" evidence="2"/>
<sequence>MRKRTESKPKNQSRRCEAKAFHSFGKAFTPREPNQKKCVFASALRLLSLQHSGGASARHSRSRRSENTRLKQKKSSPCFGRADAKAFLWSRVFARCFGFADARPKRKKPKHRRASASSLLRLQFFG</sequence>
<dbReference type="AlphaFoldDB" id="A0A2U8GIS1"/>
<accession>A0A2U8GIS1</accession>
<keyword evidence="2" id="KW-0150">Chloroplast</keyword>
<organism evidence="2">
    <name type="scientific">Pediastrum duplex</name>
    <name type="common">Green alga</name>
    <dbReference type="NCBI Taxonomy" id="3105"/>
    <lineage>
        <taxon>Eukaryota</taxon>
        <taxon>Viridiplantae</taxon>
        <taxon>Chlorophyta</taxon>
        <taxon>core chlorophytes</taxon>
        <taxon>Chlorophyceae</taxon>
        <taxon>CS clade</taxon>
        <taxon>Sphaeropleales</taxon>
        <taxon>Hydrodictyaceae</taxon>
        <taxon>Pediastrum</taxon>
    </lineage>
</organism>
<name>A0A2U8GIS1_PEDDU</name>
<reference evidence="2" key="1">
    <citation type="journal article" date="2018" name="Am. J. Bot.">
        <title>Organellar phylogenomics inform systematics in the green algal family Hydrodictyaceae (Chlorophyceae) and provide clues to the complex evolutionary history of plastid genomes in the green algal tree of life.</title>
        <authorList>
            <person name="McManus H.A."/>
            <person name="Fucikova K."/>
            <person name="Lewis P.O."/>
            <person name="Lewis L.A."/>
            <person name="Karol K.G."/>
        </authorList>
    </citation>
    <scope>NUCLEOTIDE SEQUENCE</scope>
</reference>
<protein>
    <submittedName>
        <fullName evidence="2">Uncharacterized protein</fullName>
    </submittedName>
</protein>
<keyword evidence="2" id="KW-0934">Plastid</keyword>
<evidence type="ECO:0000313" key="2">
    <source>
        <dbReference type="EMBL" id="AWI68554.1"/>
    </source>
</evidence>
<dbReference type="EMBL" id="MF276981">
    <property type="protein sequence ID" value="AWI68554.1"/>
    <property type="molecule type" value="Genomic_DNA"/>
</dbReference>
<proteinExistence type="predicted"/>
<feature type="region of interest" description="Disordered" evidence="1">
    <location>
        <begin position="51"/>
        <end position="75"/>
    </location>
</feature>
<evidence type="ECO:0000256" key="1">
    <source>
        <dbReference type="SAM" id="MobiDB-lite"/>
    </source>
</evidence>